<proteinExistence type="predicted"/>
<protein>
    <submittedName>
        <fullName evidence="1">Uncharacterized protein</fullName>
    </submittedName>
</protein>
<organism evidence="1">
    <name type="scientific">marine sediment metagenome</name>
    <dbReference type="NCBI Taxonomy" id="412755"/>
    <lineage>
        <taxon>unclassified sequences</taxon>
        <taxon>metagenomes</taxon>
        <taxon>ecological metagenomes</taxon>
    </lineage>
</organism>
<name>A0A0F8Z6P1_9ZZZZ</name>
<comment type="caution">
    <text evidence="1">The sequence shown here is derived from an EMBL/GenBank/DDBJ whole genome shotgun (WGS) entry which is preliminary data.</text>
</comment>
<reference evidence="1" key="1">
    <citation type="journal article" date="2015" name="Nature">
        <title>Complex archaea that bridge the gap between prokaryotes and eukaryotes.</title>
        <authorList>
            <person name="Spang A."/>
            <person name="Saw J.H."/>
            <person name="Jorgensen S.L."/>
            <person name="Zaremba-Niedzwiedzka K."/>
            <person name="Martijn J."/>
            <person name="Lind A.E."/>
            <person name="van Eijk R."/>
            <person name="Schleper C."/>
            <person name="Guy L."/>
            <person name="Ettema T.J."/>
        </authorList>
    </citation>
    <scope>NUCLEOTIDE SEQUENCE</scope>
</reference>
<feature type="non-terminal residue" evidence="1">
    <location>
        <position position="37"/>
    </location>
</feature>
<gene>
    <name evidence="1" type="ORF">LCGC14_3008060</name>
</gene>
<dbReference type="EMBL" id="LAZR01062175">
    <property type="protein sequence ID" value="KKK62064.1"/>
    <property type="molecule type" value="Genomic_DNA"/>
</dbReference>
<accession>A0A0F8Z6P1</accession>
<evidence type="ECO:0000313" key="1">
    <source>
        <dbReference type="EMBL" id="KKK62064.1"/>
    </source>
</evidence>
<dbReference type="AlphaFoldDB" id="A0A0F8Z6P1"/>
<sequence length="37" mass="4433">MILNPEWLKPKEKPYFHQISMDCLEKLVECIEGIDIE</sequence>